<gene>
    <name evidence="1" type="ORF">EI538_23810</name>
</gene>
<dbReference type="RefSeq" id="WP_127173304.1">
    <property type="nucleotide sequence ID" value="NZ_JASMSH010000008.1"/>
</dbReference>
<dbReference type="Proteomes" id="UP000290660">
    <property type="component" value="Unassembled WGS sequence"/>
</dbReference>
<name>A0A3V8I2Q9_SALER</name>
<comment type="caution">
    <text evidence="1">The sequence shown here is derived from an EMBL/GenBank/DDBJ whole genome shotgun (WGS) entry which is preliminary data.</text>
</comment>
<evidence type="ECO:0000313" key="2">
    <source>
        <dbReference type="Proteomes" id="UP000290660"/>
    </source>
</evidence>
<dbReference type="EMBL" id="RSEO01000060">
    <property type="protein sequence ID" value="RXQ23979.1"/>
    <property type="molecule type" value="Genomic_DNA"/>
</dbReference>
<sequence length="179" mass="21160">MRTELDKDSLNDSLDYSWTISMGTQLRALSWVLEAHEFSFDIKDRFRESRDTIGVSFDVKFHKKDFLLTIKRTWNYLSEKEYIADKSYIIFTDIQVEFNPSDIMSKSSAEENFLTLYFKLSHILIKDFPMLSISMLGDNDFDPNNPTITLHNAYVYEEDDSLPINLRLMFDCLNNLYAW</sequence>
<proteinExistence type="predicted"/>
<protein>
    <submittedName>
        <fullName evidence="1">Uncharacterized protein</fullName>
    </submittedName>
</protein>
<dbReference type="AlphaFoldDB" id="A0A3V8I2Q9"/>
<evidence type="ECO:0000313" key="1">
    <source>
        <dbReference type="EMBL" id="RXQ23979.1"/>
    </source>
</evidence>
<reference evidence="1 2" key="1">
    <citation type="submission" date="2018-12" db="EMBL/GenBank/DDBJ databases">
        <title>Identification of serotype of rogose Salmonella by whole genome sequencing.</title>
        <authorList>
            <person name="Sacchi C.T."/>
            <person name="Goncalves C.R."/>
            <person name="Tiba-Casas M.R."/>
        </authorList>
    </citation>
    <scope>NUCLEOTIDE SEQUENCE [LARGE SCALE GENOMIC DNA]</scope>
    <source>
        <strain evidence="1 2">169_17</strain>
    </source>
</reference>
<accession>A0A3V8I2Q9</accession>
<organism evidence="1 2">
    <name type="scientific">Salmonella enterica</name>
    <name type="common">Salmonella choleraesuis</name>
    <dbReference type="NCBI Taxonomy" id="28901"/>
    <lineage>
        <taxon>Bacteria</taxon>
        <taxon>Pseudomonadati</taxon>
        <taxon>Pseudomonadota</taxon>
        <taxon>Gammaproteobacteria</taxon>
        <taxon>Enterobacterales</taxon>
        <taxon>Enterobacteriaceae</taxon>
        <taxon>Salmonella</taxon>
    </lineage>
</organism>